<evidence type="ECO:0000313" key="3">
    <source>
        <dbReference type="Proteomes" id="UP000318815"/>
    </source>
</evidence>
<dbReference type="GO" id="GO:0009366">
    <property type="term" value="C:enterobactin synthetase complex"/>
    <property type="evidence" value="ECO:0007669"/>
    <property type="project" value="TreeGrafter"/>
</dbReference>
<accession>A0A5C6LRG7</accession>
<gene>
    <name evidence="2" type="ORF">FEF09_15195</name>
</gene>
<dbReference type="GO" id="GO:0005829">
    <property type="term" value="C:cytosol"/>
    <property type="evidence" value="ECO:0007669"/>
    <property type="project" value="TreeGrafter"/>
</dbReference>
<reference evidence="2 3" key="1">
    <citation type="submission" date="2019-08" db="EMBL/GenBank/DDBJ databases">
        <title>Whole genome sequencing of chitin degrading bacteria Chitinophaga pinensis YS16.</title>
        <authorList>
            <person name="Singh R.P."/>
            <person name="Manchanda G."/>
            <person name="Maurya I.K."/>
            <person name="Joshi N.K."/>
            <person name="Srivastava A.K."/>
        </authorList>
    </citation>
    <scope>NUCLEOTIDE SEQUENCE [LARGE SCALE GENOMIC DNA]</scope>
    <source>
        <strain evidence="2 3">YS-16</strain>
    </source>
</reference>
<feature type="domain" description="AMP-dependent synthetase/ligase" evidence="1">
    <location>
        <begin position="34"/>
        <end position="138"/>
    </location>
</feature>
<dbReference type="Gene3D" id="3.40.50.980">
    <property type="match status" value="1"/>
</dbReference>
<dbReference type="OrthoDB" id="9778383at2"/>
<dbReference type="PANTHER" id="PTHR45527">
    <property type="entry name" value="NONRIBOSOMAL PEPTIDE SYNTHETASE"/>
    <property type="match status" value="1"/>
</dbReference>
<evidence type="ECO:0000313" key="2">
    <source>
        <dbReference type="EMBL" id="TWV99792.1"/>
    </source>
</evidence>
<protein>
    <submittedName>
        <fullName evidence="2">AMP-binding protein</fullName>
    </submittedName>
</protein>
<sequence>MILQTNLPDCWPITAFVRYYSRACCRSFSGNALLLLAIVKAGATYLPLDPEYPQARIEFMLQDAGAAYLITSEKYSDRFQTMAKNILMEDLLRQAPQYDVTPPDVMITMQDVVYVLYTSGSTGQPKGVQITQLGLVNS</sequence>
<name>A0A5C6LRG7_9BACT</name>
<dbReference type="Pfam" id="PF00501">
    <property type="entry name" value="AMP-binding"/>
    <property type="match status" value="1"/>
</dbReference>
<dbReference type="GO" id="GO:0043041">
    <property type="term" value="P:amino acid activation for nonribosomal peptide biosynthetic process"/>
    <property type="evidence" value="ECO:0007669"/>
    <property type="project" value="TreeGrafter"/>
</dbReference>
<dbReference type="PANTHER" id="PTHR45527:SF1">
    <property type="entry name" value="FATTY ACID SYNTHASE"/>
    <property type="match status" value="1"/>
</dbReference>
<comment type="caution">
    <text evidence="2">The sequence shown here is derived from an EMBL/GenBank/DDBJ whole genome shotgun (WGS) entry which is preliminary data.</text>
</comment>
<organism evidence="2 3">
    <name type="scientific">Chitinophaga pinensis</name>
    <dbReference type="NCBI Taxonomy" id="79329"/>
    <lineage>
        <taxon>Bacteria</taxon>
        <taxon>Pseudomonadati</taxon>
        <taxon>Bacteroidota</taxon>
        <taxon>Chitinophagia</taxon>
        <taxon>Chitinophagales</taxon>
        <taxon>Chitinophagaceae</taxon>
        <taxon>Chitinophaga</taxon>
    </lineage>
</organism>
<evidence type="ECO:0000259" key="1">
    <source>
        <dbReference type="Pfam" id="PF00501"/>
    </source>
</evidence>
<dbReference type="GO" id="GO:0009239">
    <property type="term" value="P:enterobactin biosynthetic process"/>
    <property type="evidence" value="ECO:0007669"/>
    <property type="project" value="TreeGrafter"/>
</dbReference>
<dbReference type="SUPFAM" id="SSF56801">
    <property type="entry name" value="Acetyl-CoA synthetase-like"/>
    <property type="match status" value="1"/>
</dbReference>
<dbReference type="PROSITE" id="PS00455">
    <property type="entry name" value="AMP_BINDING"/>
    <property type="match status" value="1"/>
</dbReference>
<dbReference type="Proteomes" id="UP000318815">
    <property type="component" value="Unassembled WGS sequence"/>
</dbReference>
<keyword evidence="3" id="KW-1185">Reference proteome</keyword>
<dbReference type="PRINTS" id="PR00154">
    <property type="entry name" value="AMPBINDING"/>
</dbReference>
<dbReference type="EMBL" id="VOHS01000013">
    <property type="protein sequence ID" value="TWV99792.1"/>
    <property type="molecule type" value="Genomic_DNA"/>
</dbReference>
<dbReference type="InterPro" id="IPR020845">
    <property type="entry name" value="AMP-binding_CS"/>
</dbReference>
<dbReference type="InterPro" id="IPR000873">
    <property type="entry name" value="AMP-dep_synth/lig_dom"/>
</dbReference>
<dbReference type="GO" id="GO:0031177">
    <property type="term" value="F:phosphopantetheine binding"/>
    <property type="evidence" value="ECO:0007669"/>
    <property type="project" value="TreeGrafter"/>
</dbReference>
<dbReference type="InterPro" id="IPR020459">
    <property type="entry name" value="AMP-binding"/>
</dbReference>
<dbReference type="GO" id="GO:0047527">
    <property type="term" value="F:2,3-dihydroxybenzoate-serine ligase activity"/>
    <property type="evidence" value="ECO:0007669"/>
    <property type="project" value="TreeGrafter"/>
</dbReference>
<proteinExistence type="predicted"/>
<dbReference type="AlphaFoldDB" id="A0A5C6LRG7"/>